<dbReference type="PANTHER" id="PTHR35526:SF3">
    <property type="entry name" value="ANTI-SIGMA-F FACTOR RSBW"/>
    <property type="match status" value="1"/>
</dbReference>
<dbReference type="SUPFAM" id="SSF55874">
    <property type="entry name" value="ATPase domain of HSP90 chaperone/DNA topoisomerase II/histidine kinase"/>
    <property type="match status" value="1"/>
</dbReference>
<dbReference type="CDD" id="cd16936">
    <property type="entry name" value="HATPase_RsbW-like"/>
    <property type="match status" value="1"/>
</dbReference>
<dbReference type="RefSeq" id="WP_209664435.1">
    <property type="nucleotide sequence ID" value="NZ_JAGGMS010000001.1"/>
</dbReference>
<protein>
    <submittedName>
        <fullName evidence="3">Serine/threonine-protein kinase RsbW</fullName>
        <ecNumber evidence="3">2.7.11.1</ecNumber>
    </submittedName>
</protein>
<keyword evidence="3" id="KW-0418">Kinase</keyword>
<keyword evidence="1" id="KW-0723">Serine/threonine-protein kinase</keyword>
<dbReference type="InterPro" id="IPR003594">
    <property type="entry name" value="HATPase_dom"/>
</dbReference>
<dbReference type="Pfam" id="PF13581">
    <property type="entry name" value="HATPase_c_2"/>
    <property type="match status" value="1"/>
</dbReference>
<comment type="caution">
    <text evidence="3">The sequence shown here is derived from an EMBL/GenBank/DDBJ whole genome shotgun (WGS) entry which is preliminary data.</text>
</comment>
<dbReference type="GO" id="GO:0004674">
    <property type="term" value="F:protein serine/threonine kinase activity"/>
    <property type="evidence" value="ECO:0007669"/>
    <property type="project" value="UniProtKB-EC"/>
</dbReference>
<evidence type="ECO:0000313" key="4">
    <source>
        <dbReference type="Proteomes" id="UP000741013"/>
    </source>
</evidence>
<name>A0ABS4PQ24_9PSEU</name>
<accession>A0ABS4PQ24</accession>
<feature type="domain" description="Histidine kinase/HSP90-like ATPase" evidence="2">
    <location>
        <begin position="44"/>
        <end position="157"/>
    </location>
</feature>
<dbReference type="Gene3D" id="3.30.565.10">
    <property type="entry name" value="Histidine kinase-like ATPase, C-terminal domain"/>
    <property type="match status" value="1"/>
</dbReference>
<evidence type="ECO:0000256" key="1">
    <source>
        <dbReference type="ARBA" id="ARBA00022527"/>
    </source>
</evidence>
<sequence>MRRTTDVAGHLATLGLLTAEVDLLPPLLPTTGPSVQAFRHREDATPMNASQLRGLLNRWLRGLGLTGDLLEDVVLAAYEAMANVVDHAYAGDPGPLDLHAHAHAGTCTITIADQGRWRTAPPTSGSFRGRGLGMMHELSNEVLMRSNERGTTVRMIWRDAYPA</sequence>
<gene>
    <name evidence="3" type="ORF">JOM49_002479</name>
</gene>
<dbReference type="EC" id="2.7.11.1" evidence="3"/>
<dbReference type="PANTHER" id="PTHR35526">
    <property type="entry name" value="ANTI-SIGMA-F FACTOR RSBW-RELATED"/>
    <property type="match status" value="1"/>
</dbReference>
<organism evidence="3 4">
    <name type="scientific">Amycolatopsis magusensis</name>
    <dbReference type="NCBI Taxonomy" id="882444"/>
    <lineage>
        <taxon>Bacteria</taxon>
        <taxon>Bacillati</taxon>
        <taxon>Actinomycetota</taxon>
        <taxon>Actinomycetes</taxon>
        <taxon>Pseudonocardiales</taxon>
        <taxon>Pseudonocardiaceae</taxon>
        <taxon>Amycolatopsis</taxon>
    </lineage>
</organism>
<keyword evidence="3" id="KW-0808">Transferase</keyword>
<keyword evidence="4" id="KW-1185">Reference proteome</keyword>
<proteinExistence type="predicted"/>
<dbReference type="EMBL" id="JAGGMS010000001">
    <property type="protein sequence ID" value="MBP2180953.1"/>
    <property type="molecule type" value="Genomic_DNA"/>
</dbReference>
<dbReference type="Proteomes" id="UP000741013">
    <property type="component" value="Unassembled WGS sequence"/>
</dbReference>
<dbReference type="InterPro" id="IPR050267">
    <property type="entry name" value="Anti-sigma-factor_SerPK"/>
</dbReference>
<reference evidence="3 4" key="1">
    <citation type="submission" date="2021-03" db="EMBL/GenBank/DDBJ databases">
        <title>Sequencing the genomes of 1000 actinobacteria strains.</title>
        <authorList>
            <person name="Klenk H.-P."/>
        </authorList>
    </citation>
    <scope>NUCLEOTIDE SEQUENCE [LARGE SCALE GENOMIC DNA]</scope>
    <source>
        <strain evidence="3 4">DSM 45510</strain>
    </source>
</reference>
<evidence type="ECO:0000313" key="3">
    <source>
        <dbReference type="EMBL" id="MBP2180953.1"/>
    </source>
</evidence>
<evidence type="ECO:0000259" key="2">
    <source>
        <dbReference type="Pfam" id="PF13581"/>
    </source>
</evidence>
<dbReference type="InterPro" id="IPR036890">
    <property type="entry name" value="HATPase_C_sf"/>
</dbReference>